<dbReference type="RefSeq" id="WP_236986882.1">
    <property type="nucleotide sequence ID" value="NZ_AP023086.1"/>
</dbReference>
<evidence type="ECO:0000256" key="2">
    <source>
        <dbReference type="SAM" id="SignalP"/>
    </source>
</evidence>
<sequence>MKRLALFACLSALGAHALAADLHIQAGSVYVIDSAQAKLSLDKLTIDDKAQIKLGDGVDMWIVDAKEASIGYGVIIDGGGSDGRDGVNGLSHTEASQCQPGKAGGDGGIGAGGTNGASVHWSLGVVSFGTVKVDLSGGNGGRGGTGGDGQNVPDFAKCTAAGGNAGDGGAGGSGGKGGTFRFHYTLADGVTEDLTNSIEVKISGGLRGKGGQPGIAGIGTSGQYVNKKSLSGSRSWVAGGGDGSQGDAGRSGVSGGNGSLDIRLISNGSGATATQAPQKEAEPEGLAEKVKALELLTQKLEARIRLLELDRQ</sequence>
<gene>
    <name evidence="3" type="ORF">MARGE09_P1614</name>
</gene>
<evidence type="ECO:0000313" key="3">
    <source>
        <dbReference type="EMBL" id="BCD97413.1"/>
    </source>
</evidence>
<evidence type="ECO:0000313" key="4">
    <source>
        <dbReference type="Proteomes" id="UP001320119"/>
    </source>
</evidence>
<dbReference type="KEGG" id="marq:MARGE09_P1614"/>
<feature type="region of interest" description="Disordered" evidence="1">
    <location>
        <begin position="235"/>
        <end position="254"/>
    </location>
</feature>
<keyword evidence="2" id="KW-0732">Signal</keyword>
<feature type="signal peptide" evidence="2">
    <location>
        <begin position="1"/>
        <end position="19"/>
    </location>
</feature>
<dbReference type="Proteomes" id="UP001320119">
    <property type="component" value="Chromosome"/>
</dbReference>
<dbReference type="AlphaFoldDB" id="A0AAN2BJV5"/>
<name>A0AAN2BJV5_9GAMM</name>
<feature type="chain" id="PRO_5042957068" description="PE-PGRS family protein" evidence="2">
    <location>
        <begin position="20"/>
        <end position="312"/>
    </location>
</feature>
<protein>
    <recommendedName>
        <fullName evidence="5">PE-PGRS family protein</fullName>
    </recommendedName>
</protein>
<proteinExistence type="predicted"/>
<evidence type="ECO:0000256" key="1">
    <source>
        <dbReference type="SAM" id="MobiDB-lite"/>
    </source>
</evidence>
<dbReference type="EMBL" id="AP023086">
    <property type="protein sequence ID" value="BCD97413.1"/>
    <property type="molecule type" value="Genomic_DNA"/>
</dbReference>
<organism evidence="3 4">
    <name type="scientific">Marinagarivorans cellulosilyticus</name>
    <dbReference type="NCBI Taxonomy" id="2721545"/>
    <lineage>
        <taxon>Bacteria</taxon>
        <taxon>Pseudomonadati</taxon>
        <taxon>Pseudomonadota</taxon>
        <taxon>Gammaproteobacteria</taxon>
        <taxon>Cellvibrionales</taxon>
        <taxon>Cellvibrionaceae</taxon>
        <taxon>Marinagarivorans</taxon>
    </lineage>
</organism>
<keyword evidence="4" id="KW-1185">Reference proteome</keyword>
<evidence type="ECO:0008006" key="5">
    <source>
        <dbReference type="Google" id="ProtNLM"/>
    </source>
</evidence>
<accession>A0AAN2BJV5</accession>
<reference evidence="3 4" key="1">
    <citation type="journal article" date="2022" name="IScience">
        <title>An ultrasensitive nanofiber-based assay for enzymatic hydrolysis and deep-sea microbial degradation of cellulose.</title>
        <authorList>
            <person name="Tsudome M."/>
            <person name="Tachioka M."/>
            <person name="Miyazaki M."/>
            <person name="Uchimura K."/>
            <person name="Tsuda M."/>
            <person name="Takaki Y."/>
            <person name="Deguchi S."/>
        </authorList>
    </citation>
    <scope>NUCLEOTIDE SEQUENCE [LARGE SCALE GENOMIC DNA]</scope>
    <source>
        <strain evidence="3 4">GE09</strain>
    </source>
</reference>